<evidence type="ECO:0000259" key="5">
    <source>
        <dbReference type="PROSITE" id="PS50067"/>
    </source>
</evidence>
<dbReference type="PROSITE" id="PS50067">
    <property type="entry name" value="KINESIN_MOTOR_2"/>
    <property type="match status" value="1"/>
</dbReference>
<dbReference type="InterPro" id="IPR036961">
    <property type="entry name" value="Kinesin_motor_dom_sf"/>
</dbReference>
<proteinExistence type="inferred from homology"/>
<evidence type="ECO:0000256" key="3">
    <source>
        <dbReference type="ARBA" id="ARBA00023175"/>
    </source>
</evidence>
<evidence type="ECO:0000256" key="4">
    <source>
        <dbReference type="PROSITE-ProRule" id="PRU00283"/>
    </source>
</evidence>
<name>A0AAD9ZNV3_9ROSI</name>
<keyword evidence="3" id="KW-0505">Motor protein</keyword>
<reference evidence="6" key="1">
    <citation type="journal article" date="2023" name="Plant J.">
        <title>Genome sequences and population genomics provide insights into the demographic history, inbreeding, and mutation load of two 'living fossil' tree species of Dipteronia.</title>
        <authorList>
            <person name="Feng Y."/>
            <person name="Comes H.P."/>
            <person name="Chen J."/>
            <person name="Zhu S."/>
            <person name="Lu R."/>
            <person name="Zhang X."/>
            <person name="Li P."/>
            <person name="Qiu J."/>
            <person name="Olsen K.M."/>
            <person name="Qiu Y."/>
        </authorList>
    </citation>
    <scope>NUCLEOTIDE SEQUENCE</scope>
    <source>
        <strain evidence="6">NBL</strain>
    </source>
</reference>
<dbReference type="Gene3D" id="3.40.850.10">
    <property type="entry name" value="Kinesin motor domain"/>
    <property type="match status" value="1"/>
</dbReference>
<dbReference type="PANTHER" id="PTHR47968">
    <property type="entry name" value="CENTROMERE PROTEIN E"/>
    <property type="match status" value="1"/>
</dbReference>
<dbReference type="InterPro" id="IPR001752">
    <property type="entry name" value="Kinesin_motor_dom"/>
</dbReference>
<accession>A0AAD9ZNV3</accession>
<dbReference type="Pfam" id="PF00225">
    <property type="entry name" value="Kinesin"/>
    <property type="match status" value="1"/>
</dbReference>
<evidence type="ECO:0000313" key="7">
    <source>
        <dbReference type="Proteomes" id="UP001281410"/>
    </source>
</evidence>
<dbReference type="GO" id="GO:0007018">
    <property type="term" value="P:microtubule-based movement"/>
    <property type="evidence" value="ECO:0007669"/>
    <property type="project" value="InterPro"/>
</dbReference>
<protein>
    <recommendedName>
        <fullName evidence="5">Kinesin motor domain-containing protein</fullName>
    </recommendedName>
</protein>
<keyword evidence="2" id="KW-0175">Coiled coil</keyword>
<dbReference type="InterPro" id="IPR027417">
    <property type="entry name" value="P-loop_NTPase"/>
</dbReference>
<organism evidence="6 7">
    <name type="scientific">Dipteronia sinensis</name>
    <dbReference type="NCBI Taxonomy" id="43782"/>
    <lineage>
        <taxon>Eukaryota</taxon>
        <taxon>Viridiplantae</taxon>
        <taxon>Streptophyta</taxon>
        <taxon>Embryophyta</taxon>
        <taxon>Tracheophyta</taxon>
        <taxon>Spermatophyta</taxon>
        <taxon>Magnoliopsida</taxon>
        <taxon>eudicotyledons</taxon>
        <taxon>Gunneridae</taxon>
        <taxon>Pentapetalae</taxon>
        <taxon>rosids</taxon>
        <taxon>malvids</taxon>
        <taxon>Sapindales</taxon>
        <taxon>Sapindaceae</taxon>
        <taxon>Hippocastanoideae</taxon>
        <taxon>Acereae</taxon>
        <taxon>Dipteronia</taxon>
    </lineage>
</organism>
<feature type="domain" description="Kinesin motor" evidence="5">
    <location>
        <begin position="1"/>
        <end position="201"/>
    </location>
</feature>
<dbReference type="SUPFAM" id="SSF52540">
    <property type="entry name" value="P-loop containing nucleoside triphosphate hydrolases"/>
    <property type="match status" value="1"/>
</dbReference>
<dbReference type="PANTHER" id="PTHR47968:SF36">
    <property type="entry name" value="KINESIN HEAVY CHAIN ISOFORM X1"/>
    <property type="match status" value="1"/>
</dbReference>
<dbReference type="InterPro" id="IPR027640">
    <property type="entry name" value="Kinesin-like_fam"/>
</dbReference>
<evidence type="ECO:0000256" key="2">
    <source>
        <dbReference type="ARBA" id="ARBA00023054"/>
    </source>
</evidence>
<gene>
    <name evidence="6" type="ORF">Dsin_032206</name>
</gene>
<dbReference type="EMBL" id="JANJYJ010000010">
    <property type="protein sequence ID" value="KAK3184920.1"/>
    <property type="molecule type" value="Genomic_DNA"/>
</dbReference>
<sequence length="201" mass="21966">MAVCSSMEYLVGVIGIQTSNGKPFTMNGSSSEPGIIPWAVRDIFDNIHMVIESKGKETNYSSDYSSSDAIRVSVLNLVDLAGLERIAKTGAGGVRLKEGKYINRSLMALGNVINKLNDGAKRRLFFEEDKSTGLTNPTGCLSLLQIRPNPLTVERPPTVWRPPWGPLQLDRRISWIGRKASKMSGDGNTPTVEEQIAMLTA</sequence>
<keyword evidence="7" id="KW-1185">Reference proteome</keyword>
<dbReference type="GO" id="GO:0005524">
    <property type="term" value="F:ATP binding"/>
    <property type="evidence" value="ECO:0007669"/>
    <property type="project" value="InterPro"/>
</dbReference>
<evidence type="ECO:0000256" key="1">
    <source>
        <dbReference type="ARBA" id="ARBA00022701"/>
    </source>
</evidence>
<keyword evidence="1" id="KW-0493">Microtubule</keyword>
<evidence type="ECO:0000313" key="6">
    <source>
        <dbReference type="EMBL" id="KAK3184920.1"/>
    </source>
</evidence>
<dbReference type="SMART" id="SM00129">
    <property type="entry name" value="KISc"/>
    <property type="match status" value="1"/>
</dbReference>
<comment type="caution">
    <text evidence="4">Lacks conserved residue(s) required for the propagation of feature annotation.</text>
</comment>
<dbReference type="GO" id="GO:0008017">
    <property type="term" value="F:microtubule binding"/>
    <property type="evidence" value="ECO:0007669"/>
    <property type="project" value="InterPro"/>
</dbReference>
<dbReference type="GO" id="GO:0003777">
    <property type="term" value="F:microtubule motor activity"/>
    <property type="evidence" value="ECO:0007669"/>
    <property type="project" value="InterPro"/>
</dbReference>
<comment type="caution">
    <text evidence="6">The sequence shown here is derived from an EMBL/GenBank/DDBJ whole genome shotgun (WGS) entry which is preliminary data.</text>
</comment>
<dbReference type="Proteomes" id="UP001281410">
    <property type="component" value="Unassembled WGS sequence"/>
</dbReference>
<dbReference type="GO" id="GO:0005874">
    <property type="term" value="C:microtubule"/>
    <property type="evidence" value="ECO:0007669"/>
    <property type="project" value="UniProtKB-KW"/>
</dbReference>
<comment type="similarity">
    <text evidence="4">Belongs to the TRAFAC class myosin-kinesin ATPase superfamily. Kinesin family.</text>
</comment>
<dbReference type="AlphaFoldDB" id="A0AAD9ZNV3"/>